<reference evidence="2 3" key="1">
    <citation type="submission" date="2019-03" db="EMBL/GenBank/DDBJ databases">
        <title>First draft genome of Liparis tanakae, snailfish: a comprehensive survey of snailfish specific genes.</title>
        <authorList>
            <person name="Kim W."/>
            <person name="Song I."/>
            <person name="Jeong J.-H."/>
            <person name="Kim D."/>
            <person name="Kim S."/>
            <person name="Ryu S."/>
            <person name="Song J.Y."/>
            <person name="Lee S.K."/>
        </authorList>
    </citation>
    <scope>NUCLEOTIDE SEQUENCE [LARGE SCALE GENOMIC DNA]</scope>
    <source>
        <tissue evidence="2">Muscle</tissue>
    </source>
</reference>
<accession>A0A4Z2ISB5</accession>
<gene>
    <name evidence="2" type="ORF">EYF80_009428</name>
</gene>
<evidence type="ECO:0000313" key="2">
    <source>
        <dbReference type="EMBL" id="TNN80404.1"/>
    </source>
</evidence>
<dbReference type="EMBL" id="SRLO01000055">
    <property type="protein sequence ID" value="TNN80404.1"/>
    <property type="molecule type" value="Genomic_DNA"/>
</dbReference>
<feature type="signal peptide" evidence="1">
    <location>
        <begin position="1"/>
        <end position="17"/>
    </location>
</feature>
<evidence type="ECO:0000256" key="1">
    <source>
        <dbReference type="SAM" id="SignalP"/>
    </source>
</evidence>
<feature type="chain" id="PRO_5021358857" evidence="1">
    <location>
        <begin position="18"/>
        <end position="59"/>
    </location>
</feature>
<dbReference type="AlphaFoldDB" id="A0A4Z2ISB5"/>
<comment type="caution">
    <text evidence="2">The sequence shown here is derived from an EMBL/GenBank/DDBJ whole genome shotgun (WGS) entry which is preliminary data.</text>
</comment>
<keyword evidence="1" id="KW-0732">Signal</keyword>
<dbReference type="Proteomes" id="UP000314294">
    <property type="component" value="Unassembled WGS sequence"/>
</dbReference>
<sequence>MSLRIMVILAVLTGVTGSPGVAIRPEADPADVAAHPNSVAETLEDSEIHGQLIRLHPNG</sequence>
<name>A0A4Z2ISB5_9TELE</name>
<protein>
    <submittedName>
        <fullName evidence="2">Uncharacterized protein</fullName>
    </submittedName>
</protein>
<keyword evidence="3" id="KW-1185">Reference proteome</keyword>
<evidence type="ECO:0000313" key="3">
    <source>
        <dbReference type="Proteomes" id="UP000314294"/>
    </source>
</evidence>
<dbReference type="OrthoDB" id="198619at2759"/>
<proteinExistence type="predicted"/>
<organism evidence="2 3">
    <name type="scientific">Liparis tanakae</name>
    <name type="common">Tanaka's snailfish</name>
    <dbReference type="NCBI Taxonomy" id="230148"/>
    <lineage>
        <taxon>Eukaryota</taxon>
        <taxon>Metazoa</taxon>
        <taxon>Chordata</taxon>
        <taxon>Craniata</taxon>
        <taxon>Vertebrata</taxon>
        <taxon>Euteleostomi</taxon>
        <taxon>Actinopterygii</taxon>
        <taxon>Neopterygii</taxon>
        <taxon>Teleostei</taxon>
        <taxon>Neoteleostei</taxon>
        <taxon>Acanthomorphata</taxon>
        <taxon>Eupercaria</taxon>
        <taxon>Perciformes</taxon>
        <taxon>Cottioidei</taxon>
        <taxon>Cottales</taxon>
        <taxon>Liparidae</taxon>
        <taxon>Liparis</taxon>
    </lineage>
</organism>